<evidence type="ECO:0000259" key="1">
    <source>
        <dbReference type="Pfam" id="PF12146"/>
    </source>
</evidence>
<feature type="domain" description="Serine aminopeptidase S33" evidence="1">
    <location>
        <begin position="80"/>
        <end position="174"/>
    </location>
</feature>
<dbReference type="SUPFAM" id="SSF53474">
    <property type="entry name" value="alpha/beta-Hydrolases"/>
    <property type="match status" value="1"/>
</dbReference>
<keyword evidence="2" id="KW-0378">Hydrolase</keyword>
<dbReference type="eggNOG" id="COG1073">
    <property type="taxonomic scope" value="Bacteria"/>
</dbReference>
<dbReference type="STRING" id="1529.SAMN04487885_12919"/>
<name>A0A1I2PLX1_9CLOT</name>
<dbReference type="RefSeq" id="WP_027637704.1">
    <property type="nucleotide sequence ID" value="NZ_BAAACD010000002.1"/>
</dbReference>
<organism evidence="3 4">
    <name type="scientific">Clostridium cadaveris</name>
    <dbReference type="NCBI Taxonomy" id="1529"/>
    <lineage>
        <taxon>Bacteria</taxon>
        <taxon>Bacillati</taxon>
        <taxon>Bacillota</taxon>
        <taxon>Clostridia</taxon>
        <taxon>Eubacteriales</taxon>
        <taxon>Clostridiaceae</taxon>
        <taxon>Clostridium</taxon>
    </lineage>
</organism>
<dbReference type="Proteomes" id="UP000246114">
    <property type="component" value="Unassembled WGS sequence"/>
</dbReference>
<sequence length="304" mass="35594">MYALILIVLAIILICIITNKYFRMIVTRKTDEEESMYEQQISRNLIDKDWYFNLPKEYITLISHDGLKLKGEFIDNNSNMTMIFVHGITVSRIWSIKYIKMFYDRGWNILLYDQRRHGKSEGVFSTYGYYEKLDLDLWVDFVAERKGKNSIIGIHGESMGAATALQYIDINKYADFIIEDCGFCSLRELLMRKAKNSSIILYPFYYFASLEAKLRAKFIFSDIRPIDMVEKSKIPIMFIHGDKDDFVPWDMSVKMYEAKEIGEKAMYIAKGAAHARAIEVDKSSYEKEVFKFVDKVLSNIEIEV</sequence>
<dbReference type="GeneID" id="90546019"/>
<evidence type="ECO:0000313" key="2">
    <source>
        <dbReference type="EMBL" id="PWL51399.1"/>
    </source>
</evidence>
<dbReference type="EMBL" id="QAMZ01000056">
    <property type="protein sequence ID" value="PWL51399.1"/>
    <property type="molecule type" value="Genomic_DNA"/>
</dbReference>
<dbReference type="Pfam" id="PF12146">
    <property type="entry name" value="Hydrolase_4"/>
    <property type="match status" value="1"/>
</dbReference>
<accession>A0A1I2PLX1</accession>
<evidence type="ECO:0000313" key="3">
    <source>
        <dbReference type="EMBL" id="SFG14987.1"/>
    </source>
</evidence>
<protein>
    <submittedName>
        <fullName evidence="2">Alpha/beta hydrolase</fullName>
    </submittedName>
</protein>
<evidence type="ECO:0000313" key="5">
    <source>
        <dbReference type="Proteomes" id="UP000246114"/>
    </source>
</evidence>
<dbReference type="PANTHER" id="PTHR43358:SF5">
    <property type="entry name" value="EXPORTED PROTEIN"/>
    <property type="match status" value="1"/>
</dbReference>
<dbReference type="EMBL" id="FOOE01000029">
    <property type="protein sequence ID" value="SFG14987.1"/>
    <property type="molecule type" value="Genomic_DNA"/>
</dbReference>
<dbReference type="AlphaFoldDB" id="A0A1I2PLX1"/>
<dbReference type="InterPro" id="IPR029058">
    <property type="entry name" value="AB_hydrolase_fold"/>
</dbReference>
<reference evidence="2 5" key="2">
    <citation type="submission" date="2018-03" db="EMBL/GenBank/DDBJ databases">
        <title>The uncultured portion of the human microbiome is neutrally assembled.</title>
        <authorList>
            <person name="Jeraldo P."/>
            <person name="Boardman L."/>
            <person name="White B.A."/>
            <person name="Nelson H."/>
            <person name="Goldenfeld N."/>
            <person name="Chia N."/>
        </authorList>
    </citation>
    <scope>NUCLEOTIDE SEQUENCE [LARGE SCALE GENOMIC DNA]</scope>
    <source>
        <strain evidence="2">CIM:MAG 903</strain>
    </source>
</reference>
<dbReference type="OrthoDB" id="9776685at2"/>
<keyword evidence="4" id="KW-1185">Reference proteome</keyword>
<evidence type="ECO:0000313" key="4">
    <source>
        <dbReference type="Proteomes" id="UP000182135"/>
    </source>
</evidence>
<reference evidence="3 4" key="1">
    <citation type="submission" date="2016-10" db="EMBL/GenBank/DDBJ databases">
        <authorList>
            <person name="de Groot N.N."/>
        </authorList>
    </citation>
    <scope>NUCLEOTIDE SEQUENCE [LARGE SCALE GENOMIC DNA]</scope>
    <source>
        <strain evidence="3 4">NLAE-zl-G419</strain>
    </source>
</reference>
<dbReference type="InterPro" id="IPR022742">
    <property type="entry name" value="Hydrolase_4"/>
</dbReference>
<proteinExistence type="predicted"/>
<dbReference type="Proteomes" id="UP000182135">
    <property type="component" value="Unassembled WGS sequence"/>
</dbReference>
<dbReference type="PANTHER" id="PTHR43358">
    <property type="entry name" value="ALPHA/BETA-HYDROLASE"/>
    <property type="match status" value="1"/>
</dbReference>
<dbReference type="Gene3D" id="3.40.50.1820">
    <property type="entry name" value="alpha/beta hydrolase"/>
    <property type="match status" value="1"/>
</dbReference>
<gene>
    <name evidence="2" type="ORF">DBY38_14270</name>
    <name evidence="3" type="ORF">SAMN04487885_12919</name>
</gene>
<dbReference type="InterPro" id="IPR052920">
    <property type="entry name" value="DNA-binding_regulatory"/>
</dbReference>
<dbReference type="GO" id="GO:0016787">
    <property type="term" value="F:hydrolase activity"/>
    <property type="evidence" value="ECO:0007669"/>
    <property type="project" value="UniProtKB-KW"/>
</dbReference>